<accession>A0A9W6PQR9</accession>
<dbReference type="RefSeq" id="WP_033257334.1">
    <property type="nucleotide sequence ID" value="NZ_BSRX01000107.1"/>
</dbReference>
<sequence length="80" mass="8916">MAYSLHVDSVQQVVWDSLPPSLGEELSLALFQATEDPHGTTVPYGADDGVTRLLITQRFLVMFLMNDQAQRLTIIQITVL</sequence>
<dbReference type="Proteomes" id="UP001165143">
    <property type="component" value="Unassembled WGS sequence"/>
</dbReference>
<dbReference type="OrthoDB" id="4291601at2"/>
<proteinExistence type="predicted"/>
<evidence type="ECO:0000313" key="2">
    <source>
        <dbReference type="Proteomes" id="UP001165143"/>
    </source>
</evidence>
<protein>
    <submittedName>
        <fullName evidence="1">Uncharacterized protein</fullName>
    </submittedName>
</protein>
<dbReference type="EMBL" id="BSRX01000107">
    <property type="protein sequence ID" value="GLW59620.1"/>
    <property type="molecule type" value="Genomic_DNA"/>
</dbReference>
<comment type="caution">
    <text evidence="1">The sequence shown here is derived from an EMBL/GenBank/DDBJ whole genome shotgun (WGS) entry which is preliminary data.</text>
</comment>
<evidence type="ECO:0000313" key="1">
    <source>
        <dbReference type="EMBL" id="GLW59620.1"/>
    </source>
</evidence>
<organism evidence="1 2">
    <name type="scientific">Kitasatospora phosalacinea</name>
    <dbReference type="NCBI Taxonomy" id="2065"/>
    <lineage>
        <taxon>Bacteria</taxon>
        <taxon>Bacillati</taxon>
        <taxon>Actinomycetota</taxon>
        <taxon>Actinomycetes</taxon>
        <taxon>Kitasatosporales</taxon>
        <taxon>Streptomycetaceae</taxon>
        <taxon>Kitasatospora</taxon>
    </lineage>
</organism>
<reference evidence="1" key="1">
    <citation type="submission" date="2023-02" db="EMBL/GenBank/DDBJ databases">
        <title>Kitasatospora phosalacinea NBRC 14362.</title>
        <authorList>
            <person name="Ichikawa N."/>
            <person name="Sato H."/>
            <person name="Tonouchi N."/>
        </authorList>
    </citation>
    <scope>NUCLEOTIDE SEQUENCE</scope>
    <source>
        <strain evidence="1">NBRC 14362</strain>
    </source>
</reference>
<dbReference type="AlphaFoldDB" id="A0A9W6PQR9"/>
<gene>
    <name evidence="1" type="ORF">Kpho01_76300</name>
</gene>
<name>A0A9W6PQR9_9ACTN</name>